<dbReference type="RefSeq" id="WP_129475668.1">
    <property type="nucleotide sequence ID" value="NZ_SDWS01000004.1"/>
</dbReference>
<dbReference type="GO" id="GO:0000287">
    <property type="term" value="F:magnesium ion binding"/>
    <property type="evidence" value="ECO:0007669"/>
    <property type="project" value="TreeGrafter"/>
</dbReference>
<dbReference type="Gene3D" id="3.30.1240.10">
    <property type="match status" value="1"/>
</dbReference>
<dbReference type="SFLD" id="SFLDS00003">
    <property type="entry name" value="Haloacid_Dehalogenase"/>
    <property type="match status" value="1"/>
</dbReference>
<proteinExistence type="predicted"/>
<dbReference type="InterPro" id="IPR000150">
    <property type="entry name" value="Cof"/>
</dbReference>
<dbReference type="InterPro" id="IPR023214">
    <property type="entry name" value="HAD_sf"/>
</dbReference>
<organism evidence="1 2">
    <name type="scientific">Nocardioides glacieisoli</name>
    <dbReference type="NCBI Taxonomy" id="1168730"/>
    <lineage>
        <taxon>Bacteria</taxon>
        <taxon>Bacillati</taxon>
        <taxon>Actinomycetota</taxon>
        <taxon>Actinomycetes</taxon>
        <taxon>Propionibacteriales</taxon>
        <taxon>Nocardioidaceae</taxon>
        <taxon>Nocardioides</taxon>
    </lineage>
</organism>
<dbReference type="Gene3D" id="3.40.50.1000">
    <property type="entry name" value="HAD superfamily/HAD-like"/>
    <property type="match status" value="1"/>
</dbReference>
<dbReference type="SFLD" id="SFLDG01140">
    <property type="entry name" value="C2.B:_Phosphomannomutase_and_P"/>
    <property type="match status" value="1"/>
</dbReference>
<reference evidence="1 2" key="1">
    <citation type="submission" date="2019-01" db="EMBL/GenBank/DDBJ databases">
        <title>Novel species of Nocardioides.</title>
        <authorList>
            <person name="Liu Q."/>
            <person name="Xin Y.-H."/>
        </authorList>
    </citation>
    <scope>NUCLEOTIDE SEQUENCE [LARGE SCALE GENOMIC DNA]</scope>
    <source>
        <strain evidence="1 2">HLT3-15</strain>
    </source>
</reference>
<evidence type="ECO:0000313" key="2">
    <source>
        <dbReference type="Proteomes" id="UP000291838"/>
    </source>
</evidence>
<gene>
    <name evidence="1" type="ORF">EUA06_11555</name>
</gene>
<dbReference type="Proteomes" id="UP000291838">
    <property type="component" value="Unassembled WGS sequence"/>
</dbReference>
<dbReference type="NCBIfam" id="TIGR00099">
    <property type="entry name" value="Cof-subfamily"/>
    <property type="match status" value="1"/>
</dbReference>
<dbReference type="AlphaFoldDB" id="A0A4Q2RSV0"/>
<evidence type="ECO:0000313" key="1">
    <source>
        <dbReference type="EMBL" id="RYB90895.1"/>
    </source>
</evidence>
<dbReference type="PANTHER" id="PTHR10000">
    <property type="entry name" value="PHOSPHOSERINE PHOSPHATASE"/>
    <property type="match status" value="1"/>
</dbReference>
<accession>A0A4Q2RSV0</accession>
<dbReference type="NCBIfam" id="TIGR01484">
    <property type="entry name" value="HAD-SF-IIB"/>
    <property type="match status" value="1"/>
</dbReference>
<sequence length="278" mass="29012">MPIRLVATDLDGTLLHDDLSVSPRTRAALDAARAAGVQVVPVTARQPIGLRQIAEEAGFDEWAVCSNGALGVHLTSGEVIFEQTVGVAVQRRLASALKPLVDGLLFVSVRDGGEGFVPQQGYTAIAADRDHKRDVATMGSHTLEEVLAEPSLKLIVRHPDRPVDELLDIVRGAGVAGFAATHSGAPFVEVMAEGISKAWGIARLCDRLGITAEEVLAFGDAPNDAELLAWAGRGVAVANASAAALAAADEISPSNEEDGVAQVLEKLLLQQSVVIPTA</sequence>
<dbReference type="SUPFAM" id="SSF56784">
    <property type="entry name" value="HAD-like"/>
    <property type="match status" value="1"/>
</dbReference>
<comment type="caution">
    <text evidence="1">The sequence shown here is derived from an EMBL/GenBank/DDBJ whole genome shotgun (WGS) entry which is preliminary data.</text>
</comment>
<dbReference type="InterPro" id="IPR006379">
    <property type="entry name" value="HAD-SF_hydro_IIB"/>
</dbReference>
<keyword evidence="2" id="KW-1185">Reference proteome</keyword>
<dbReference type="Pfam" id="PF08282">
    <property type="entry name" value="Hydrolase_3"/>
    <property type="match status" value="1"/>
</dbReference>
<name>A0A4Q2RSV0_9ACTN</name>
<dbReference type="PANTHER" id="PTHR10000:SF8">
    <property type="entry name" value="HAD SUPERFAMILY HYDROLASE-LIKE, TYPE 3"/>
    <property type="match status" value="1"/>
</dbReference>
<dbReference type="GO" id="GO:0016791">
    <property type="term" value="F:phosphatase activity"/>
    <property type="evidence" value="ECO:0007669"/>
    <property type="project" value="TreeGrafter"/>
</dbReference>
<dbReference type="InterPro" id="IPR036412">
    <property type="entry name" value="HAD-like_sf"/>
</dbReference>
<dbReference type="EMBL" id="SDWS01000004">
    <property type="protein sequence ID" value="RYB90895.1"/>
    <property type="molecule type" value="Genomic_DNA"/>
</dbReference>
<protein>
    <submittedName>
        <fullName evidence="1">HAD family phosphatase</fullName>
    </submittedName>
</protein>
<dbReference type="OrthoDB" id="3180855at2"/>
<dbReference type="GO" id="GO:0005829">
    <property type="term" value="C:cytosol"/>
    <property type="evidence" value="ECO:0007669"/>
    <property type="project" value="TreeGrafter"/>
</dbReference>